<feature type="compositionally biased region" description="Polar residues" evidence="11">
    <location>
        <begin position="355"/>
        <end position="369"/>
    </location>
</feature>
<evidence type="ECO:0000313" key="13">
    <source>
        <dbReference type="Proteomes" id="UP000000311"/>
    </source>
</evidence>
<dbReference type="GO" id="GO:0030314">
    <property type="term" value="C:junctional membrane complex"/>
    <property type="evidence" value="ECO:0007669"/>
    <property type="project" value="InterPro"/>
</dbReference>
<organism evidence="13">
    <name type="scientific">Camponotus floridanus</name>
    <name type="common">Florida carpenter ant</name>
    <dbReference type="NCBI Taxonomy" id="104421"/>
    <lineage>
        <taxon>Eukaryota</taxon>
        <taxon>Metazoa</taxon>
        <taxon>Ecdysozoa</taxon>
        <taxon>Arthropoda</taxon>
        <taxon>Hexapoda</taxon>
        <taxon>Insecta</taxon>
        <taxon>Pterygota</taxon>
        <taxon>Neoptera</taxon>
        <taxon>Endopterygota</taxon>
        <taxon>Hymenoptera</taxon>
        <taxon>Apocrita</taxon>
        <taxon>Aculeata</taxon>
        <taxon>Formicoidea</taxon>
        <taxon>Formicidae</taxon>
        <taxon>Formicinae</taxon>
        <taxon>Camponotus</taxon>
    </lineage>
</organism>
<feature type="compositionally biased region" description="Low complexity" evidence="11">
    <location>
        <begin position="370"/>
        <end position="387"/>
    </location>
</feature>
<feature type="region of interest" description="Disordered" evidence="11">
    <location>
        <begin position="102"/>
        <end position="142"/>
    </location>
</feature>
<dbReference type="FunCoup" id="E2AF01">
    <property type="interactions" value="29"/>
</dbReference>
<dbReference type="OMA" id="GQWYHGM"/>
<feature type="compositionally biased region" description="Basic and acidic residues" evidence="11">
    <location>
        <begin position="66"/>
        <end position="82"/>
    </location>
</feature>
<dbReference type="Pfam" id="PF02493">
    <property type="entry name" value="MORN"/>
    <property type="match status" value="2"/>
</dbReference>
<feature type="region of interest" description="Disordered" evidence="11">
    <location>
        <begin position="505"/>
        <end position="604"/>
    </location>
</feature>
<keyword evidence="8" id="KW-0256">Endoplasmic reticulum</keyword>
<feature type="region of interest" description="Disordered" evidence="11">
    <location>
        <begin position="1"/>
        <end position="82"/>
    </location>
</feature>
<dbReference type="PANTHER" id="PTHR23085:SF16">
    <property type="entry name" value="GH28348P"/>
    <property type="match status" value="1"/>
</dbReference>
<comment type="similarity">
    <text evidence="4">Belongs to the junctophilin family.</text>
</comment>
<evidence type="ECO:0000256" key="2">
    <source>
        <dbReference type="ARBA" id="ARBA00004184"/>
    </source>
</evidence>
<proteinExistence type="inferred from homology"/>
<evidence type="ECO:0000256" key="3">
    <source>
        <dbReference type="ARBA" id="ARBA00004236"/>
    </source>
</evidence>
<feature type="compositionally biased region" description="Basic and acidic residues" evidence="11">
    <location>
        <begin position="47"/>
        <end position="59"/>
    </location>
</feature>
<feature type="compositionally biased region" description="Polar residues" evidence="11">
    <location>
        <begin position="584"/>
        <end position="596"/>
    </location>
</feature>
<protein>
    <submittedName>
        <fullName evidence="12">Junctophilin-3</fullName>
    </submittedName>
</protein>
<comment type="subcellular location">
    <subcellularLocation>
        <location evidence="3">Cell membrane</location>
    </subcellularLocation>
    <subcellularLocation>
        <location evidence="2">Endomembrane system</location>
        <topology evidence="2">Peripheral membrane protein</topology>
    </subcellularLocation>
    <subcellularLocation>
        <location evidence="1">Endoplasmic reticulum membrane</location>
        <topology evidence="1">Single-pass type IV membrane protein</topology>
    </subcellularLocation>
</comment>
<dbReference type="GO" id="GO:0005886">
    <property type="term" value="C:plasma membrane"/>
    <property type="evidence" value="ECO:0007669"/>
    <property type="project" value="UniProtKB-SubCell"/>
</dbReference>
<evidence type="ECO:0000256" key="6">
    <source>
        <dbReference type="ARBA" id="ARBA00022692"/>
    </source>
</evidence>
<evidence type="ECO:0000256" key="1">
    <source>
        <dbReference type="ARBA" id="ARBA00004163"/>
    </source>
</evidence>
<name>E2AF01_CAMFO</name>
<gene>
    <name evidence="12" type="ORF">EAG_10494</name>
</gene>
<dbReference type="SUPFAM" id="SSF82185">
    <property type="entry name" value="Histone H3 K4-specific methyltransferase SET7/9 N-terminal domain"/>
    <property type="match status" value="1"/>
</dbReference>
<dbReference type="Proteomes" id="UP000000311">
    <property type="component" value="Unassembled WGS sequence"/>
</dbReference>
<dbReference type="OrthoDB" id="284854at2759"/>
<evidence type="ECO:0000256" key="11">
    <source>
        <dbReference type="SAM" id="MobiDB-lite"/>
    </source>
</evidence>
<dbReference type="Gene3D" id="2.20.110.10">
    <property type="entry name" value="Histone H3 K4-specific methyltransferase SET7/9 N-terminal domain"/>
    <property type="match status" value="1"/>
</dbReference>
<feature type="compositionally biased region" description="Low complexity" evidence="11">
    <location>
        <begin position="117"/>
        <end position="140"/>
    </location>
</feature>
<dbReference type="FunFam" id="2.20.110.10:FF:000001">
    <property type="entry name" value="Junctophilin"/>
    <property type="match status" value="1"/>
</dbReference>
<evidence type="ECO:0000256" key="10">
    <source>
        <dbReference type="ARBA" id="ARBA00023136"/>
    </source>
</evidence>
<keyword evidence="5" id="KW-1003">Cell membrane</keyword>
<feature type="compositionally biased region" description="Polar residues" evidence="11">
    <location>
        <begin position="388"/>
        <end position="419"/>
    </location>
</feature>
<keyword evidence="9" id="KW-1133">Transmembrane helix</keyword>
<accession>E2AF01</accession>
<dbReference type="InterPro" id="IPR003409">
    <property type="entry name" value="MORN"/>
</dbReference>
<reference evidence="12 13" key="1">
    <citation type="journal article" date="2010" name="Science">
        <title>Genomic comparison of the ants Camponotus floridanus and Harpegnathos saltator.</title>
        <authorList>
            <person name="Bonasio R."/>
            <person name="Zhang G."/>
            <person name="Ye C."/>
            <person name="Mutti N.S."/>
            <person name="Fang X."/>
            <person name="Qin N."/>
            <person name="Donahue G."/>
            <person name="Yang P."/>
            <person name="Li Q."/>
            <person name="Li C."/>
            <person name="Zhang P."/>
            <person name="Huang Z."/>
            <person name="Berger S.L."/>
            <person name="Reinberg D."/>
            <person name="Wang J."/>
            <person name="Liebig J."/>
        </authorList>
    </citation>
    <scope>NUCLEOTIDE SEQUENCE [LARGE SCALE GENOMIC DNA]</scope>
    <source>
        <strain evidence="13">C129</strain>
    </source>
</reference>
<dbReference type="InterPro" id="IPR017191">
    <property type="entry name" value="Junctophilin"/>
</dbReference>
<feature type="compositionally biased region" description="Basic and acidic residues" evidence="11">
    <location>
        <begin position="555"/>
        <end position="574"/>
    </location>
</feature>
<dbReference type="AlphaFoldDB" id="E2AF01"/>
<dbReference type="PANTHER" id="PTHR23085">
    <property type="entry name" value="GH28348P"/>
    <property type="match status" value="1"/>
</dbReference>
<keyword evidence="13" id="KW-1185">Reference proteome</keyword>
<evidence type="ECO:0000313" key="12">
    <source>
        <dbReference type="EMBL" id="EFN67956.1"/>
    </source>
</evidence>
<evidence type="ECO:0000256" key="7">
    <source>
        <dbReference type="ARBA" id="ARBA00022737"/>
    </source>
</evidence>
<keyword evidence="7" id="KW-0677">Repeat</keyword>
<dbReference type="STRING" id="104421.E2AF01"/>
<evidence type="ECO:0000256" key="8">
    <source>
        <dbReference type="ARBA" id="ARBA00022824"/>
    </source>
</evidence>
<keyword evidence="6" id="KW-0812">Transmembrane</keyword>
<evidence type="ECO:0000256" key="5">
    <source>
        <dbReference type="ARBA" id="ARBA00022475"/>
    </source>
</evidence>
<evidence type="ECO:0000256" key="9">
    <source>
        <dbReference type="ARBA" id="ARBA00022989"/>
    </source>
</evidence>
<dbReference type="GO" id="GO:0005789">
    <property type="term" value="C:endoplasmic reticulum membrane"/>
    <property type="evidence" value="ECO:0007669"/>
    <property type="project" value="UniProtKB-SubCell"/>
</dbReference>
<dbReference type="EMBL" id="GL438984">
    <property type="protein sequence ID" value="EFN67956.1"/>
    <property type="molecule type" value="Genomic_DNA"/>
</dbReference>
<feature type="region of interest" description="Disordered" evidence="11">
    <location>
        <begin position="355"/>
        <end position="425"/>
    </location>
</feature>
<evidence type="ECO:0000256" key="4">
    <source>
        <dbReference type="ARBA" id="ARBA00008599"/>
    </source>
</evidence>
<feature type="compositionally biased region" description="Polar residues" evidence="11">
    <location>
        <begin position="505"/>
        <end position="517"/>
    </location>
</feature>
<sequence length="604" mass="67322">MRHGYGVRASAPFGLASHYKPPKQIRASLTSLRSADGGPLVAPTPEPTDKRDRRVDDSRGGFVLKARSDDPPARRKSLTEKSLKKGILSRNVLSIQGLKIRKQRSTGDLEKRGTGGSIRSNASSASWMSTESSQSQASASVHTDSNASFVIEDEQMDASVTETYLGEWKNDKRTGFGISERSDGLRYEGEWFNNRKYGYGVTTFRDGSKEEGKYKNNVLITSQKKKHLFLIRSAKFRERIEAAVSAAQRASKIALQKADIAISRTATARGKAELADIAAEHAREDSELAQQTARQFAPDFRQPGLERLRNREIPKYMPPPQDSVPGKSILHKAASVDQPGATPIKTSIRRASMKSLPQNQMPPVQNQIPNQVSPVSSMNQSSMNQFSAQTSPTDQNPYQQYSQNVSQNPAPTSQYPNSIPNQYQPNQYSQQNQFLHGSPYQSQYHPQANPLQIDQYSSYQQQQQHQQQSIGPQSFQNLQAYPNQQTTVPYQYGPGQVNQYNSQPAYMQQQTHSSQYQPDGIGDAARPSSSTSLRRNSRVLSPQDRPGTIGQTLNDRLDHYKRPPSRDSSVDRFARAHSRLIGSRQPSVDKTISNLPSDIPDRCV</sequence>
<keyword evidence="10" id="KW-0472">Membrane</keyword>
<feature type="compositionally biased region" description="Polar residues" evidence="11">
    <location>
        <begin position="527"/>
        <end position="540"/>
    </location>
</feature>
<dbReference type="InParanoid" id="E2AF01"/>
<dbReference type="SMART" id="SM00698">
    <property type="entry name" value="MORN"/>
    <property type="match status" value="2"/>
</dbReference>